<dbReference type="SUPFAM" id="SSF57716">
    <property type="entry name" value="Glucocorticoid receptor-like (DNA-binding domain)"/>
    <property type="match status" value="1"/>
</dbReference>
<sequence>MLLMGRTCCVVNGHYIQHVRRGLKIDNGLYFYCFPAWKQNGVVSDVSKRRWMAWISEDARTYSAYIPSSLKVCSRHFHSAYEMDKSHPDWAPNLHQGHRQFANLREAKMNKTT</sequence>
<name>A0ABD0Y580_UMBPY</name>
<dbReference type="Proteomes" id="UP001557470">
    <property type="component" value="Unassembled WGS sequence"/>
</dbReference>
<comment type="caution">
    <text evidence="1">The sequence shown here is derived from an EMBL/GenBank/DDBJ whole genome shotgun (WGS) entry which is preliminary data.</text>
</comment>
<proteinExistence type="predicted"/>
<evidence type="ECO:0008006" key="3">
    <source>
        <dbReference type="Google" id="ProtNLM"/>
    </source>
</evidence>
<reference evidence="1 2" key="1">
    <citation type="submission" date="2024-06" db="EMBL/GenBank/DDBJ databases">
        <authorList>
            <person name="Pan Q."/>
            <person name="Wen M."/>
            <person name="Jouanno E."/>
            <person name="Zahm M."/>
            <person name="Klopp C."/>
            <person name="Cabau C."/>
            <person name="Louis A."/>
            <person name="Berthelot C."/>
            <person name="Parey E."/>
            <person name="Roest Crollius H."/>
            <person name="Montfort J."/>
            <person name="Robinson-Rechavi M."/>
            <person name="Bouchez O."/>
            <person name="Lampietro C."/>
            <person name="Lopez Roques C."/>
            <person name="Donnadieu C."/>
            <person name="Postlethwait J."/>
            <person name="Bobe J."/>
            <person name="Verreycken H."/>
            <person name="Guiguen Y."/>
        </authorList>
    </citation>
    <scope>NUCLEOTIDE SEQUENCE [LARGE SCALE GENOMIC DNA]</scope>
    <source>
        <strain evidence="1">Up_M1</strain>
        <tissue evidence="1">Testis</tissue>
    </source>
</reference>
<accession>A0ABD0Y580</accession>
<protein>
    <recommendedName>
        <fullName evidence="3">THAP-type domain-containing protein</fullName>
    </recommendedName>
</protein>
<keyword evidence="2" id="KW-1185">Reference proteome</keyword>
<gene>
    <name evidence="1" type="ORF">UPYG_G00022910</name>
</gene>
<evidence type="ECO:0000313" key="1">
    <source>
        <dbReference type="EMBL" id="KAL1022161.1"/>
    </source>
</evidence>
<organism evidence="1 2">
    <name type="scientific">Umbra pygmaea</name>
    <name type="common">Eastern mudminnow</name>
    <dbReference type="NCBI Taxonomy" id="75934"/>
    <lineage>
        <taxon>Eukaryota</taxon>
        <taxon>Metazoa</taxon>
        <taxon>Chordata</taxon>
        <taxon>Craniata</taxon>
        <taxon>Vertebrata</taxon>
        <taxon>Euteleostomi</taxon>
        <taxon>Actinopterygii</taxon>
        <taxon>Neopterygii</taxon>
        <taxon>Teleostei</taxon>
        <taxon>Protacanthopterygii</taxon>
        <taxon>Esociformes</taxon>
        <taxon>Umbridae</taxon>
        <taxon>Umbra</taxon>
    </lineage>
</organism>
<dbReference type="EMBL" id="JAGEUA010000001">
    <property type="protein sequence ID" value="KAL1022161.1"/>
    <property type="molecule type" value="Genomic_DNA"/>
</dbReference>
<dbReference type="AlphaFoldDB" id="A0ABD0Y580"/>
<evidence type="ECO:0000313" key="2">
    <source>
        <dbReference type="Proteomes" id="UP001557470"/>
    </source>
</evidence>